<accession>A0A316DY46</accession>
<dbReference type="Proteomes" id="UP000245634">
    <property type="component" value="Unassembled WGS sequence"/>
</dbReference>
<name>A0A316DY46_9BACL</name>
<gene>
    <name evidence="2" type="ORF">C7459_104247</name>
</gene>
<keyword evidence="1" id="KW-0812">Transmembrane</keyword>
<protein>
    <submittedName>
        <fullName evidence="2">Uncharacterized protein</fullName>
    </submittedName>
</protein>
<sequence>MHCSRCCESIKLQQKKCEVCGSVVFRFEIEPTTQPLPPQRAVDVMRFFVLVAFILLLTFVFK</sequence>
<reference evidence="2 3" key="1">
    <citation type="submission" date="2018-05" db="EMBL/GenBank/DDBJ databases">
        <title>Genomic Encyclopedia of Type Strains, Phase IV (KMG-IV): sequencing the most valuable type-strain genomes for metagenomic binning, comparative biology and taxonomic classification.</title>
        <authorList>
            <person name="Goeker M."/>
        </authorList>
    </citation>
    <scope>NUCLEOTIDE SEQUENCE [LARGE SCALE GENOMIC DNA]</scope>
    <source>
        <strain evidence="2 3">DSM 18773</strain>
    </source>
</reference>
<keyword evidence="1" id="KW-1133">Transmembrane helix</keyword>
<organism evidence="2 3">
    <name type="scientific">Tumebacillus permanentifrigoris</name>
    <dbReference type="NCBI Taxonomy" id="378543"/>
    <lineage>
        <taxon>Bacteria</taxon>
        <taxon>Bacillati</taxon>
        <taxon>Bacillota</taxon>
        <taxon>Bacilli</taxon>
        <taxon>Bacillales</taxon>
        <taxon>Alicyclobacillaceae</taxon>
        <taxon>Tumebacillus</taxon>
    </lineage>
</organism>
<feature type="transmembrane region" description="Helical" evidence="1">
    <location>
        <begin position="44"/>
        <end position="61"/>
    </location>
</feature>
<keyword evidence="1" id="KW-0472">Membrane</keyword>
<evidence type="ECO:0000313" key="3">
    <source>
        <dbReference type="Proteomes" id="UP000245634"/>
    </source>
</evidence>
<evidence type="ECO:0000256" key="1">
    <source>
        <dbReference type="SAM" id="Phobius"/>
    </source>
</evidence>
<dbReference type="EMBL" id="QGGL01000004">
    <property type="protein sequence ID" value="PWK15041.1"/>
    <property type="molecule type" value="Genomic_DNA"/>
</dbReference>
<evidence type="ECO:0000313" key="2">
    <source>
        <dbReference type="EMBL" id="PWK15041.1"/>
    </source>
</evidence>
<keyword evidence="3" id="KW-1185">Reference proteome</keyword>
<dbReference type="AlphaFoldDB" id="A0A316DY46"/>
<proteinExistence type="predicted"/>
<comment type="caution">
    <text evidence="2">The sequence shown here is derived from an EMBL/GenBank/DDBJ whole genome shotgun (WGS) entry which is preliminary data.</text>
</comment>